<dbReference type="InterPro" id="IPR027417">
    <property type="entry name" value="P-loop_NTPase"/>
</dbReference>
<evidence type="ECO:0000259" key="6">
    <source>
        <dbReference type="PROSITE" id="PS51194"/>
    </source>
</evidence>
<dbReference type="PROSITE" id="PS51192">
    <property type="entry name" value="HELICASE_ATP_BIND_1"/>
    <property type="match status" value="1"/>
</dbReference>
<dbReference type="Proteomes" id="UP000093514">
    <property type="component" value="Unassembled WGS sequence"/>
</dbReference>
<dbReference type="EMBL" id="LWDV01000008">
    <property type="protein sequence ID" value="OCL27187.1"/>
    <property type="molecule type" value="Genomic_DNA"/>
</dbReference>
<dbReference type="Pfam" id="PF00176">
    <property type="entry name" value="SNF2-rel_dom"/>
    <property type="match status" value="1"/>
</dbReference>
<sequence length="515" mass="59860">MATNQIDTDNLMALDILDDYWQEREMGLFPHQIETVNKVIDQMNGRAILADEVGLGKTIEAGMILKEYMVRGDVKTCLVLTPASLGFQWWQELTHKFQIDCFNNRKGKGWHYFDVIISSLDKAKRKPHCDHIYERGFDMVIVDEAHRLKNSKTQNWKFVEKIPSKYLLLLTATPIQNDLKELYNLVALLKPDLFGNYSDFKDNYVKDKHSAQNLDDLQADLSKVMIRNQREEIDLYYTDRKVKLIPLSLTEKEQELYDGITDLVKTEYKKCISANKSIFHLLTLQREVCSSSFAVSKTLEKMCKSESYEGIKERLCELYELAISITENQKMKMVEKILEDTDGKAIIFTEYRATQQYICYHLYQKGYQPVVFSGKLRDNQKEWAKRQFMKNGDVLISTEAGGQGINLQFCNTIINYDLPWNPMKVEQRIGRVHRLGQEKDVLIYNLSTQNTIEEKIINLLDKKINLFESVIGGLDLIVRDGVDKSFGSDILELLIENDKDDLDKELDRYASKFIH</sequence>
<dbReference type="GO" id="GO:0004386">
    <property type="term" value="F:helicase activity"/>
    <property type="evidence" value="ECO:0007669"/>
    <property type="project" value="UniProtKB-KW"/>
</dbReference>
<dbReference type="InterPro" id="IPR001650">
    <property type="entry name" value="Helicase_C-like"/>
</dbReference>
<dbReference type="Pfam" id="PF00271">
    <property type="entry name" value="Helicase_C"/>
    <property type="match status" value="1"/>
</dbReference>
<dbReference type="InterPro" id="IPR014001">
    <property type="entry name" value="Helicase_ATP-bd"/>
</dbReference>
<evidence type="ECO:0000256" key="2">
    <source>
        <dbReference type="ARBA" id="ARBA00022801"/>
    </source>
</evidence>
<keyword evidence="1" id="KW-0547">Nucleotide-binding</keyword>
<accession>A0A1C0AA66</accession>
<dbReference type="CDD" id="cd18011">
    <property type="entry name" value="DEXDc_RapA"/>
    <property type="match status" value="1"/>
</dbReference>
<dbReference type="OrthoDB" id="9814088at2"/>
<keyword evidence="4" id="KW-0067">ATP-binding</keyword>
<evidence type="ECO:0000259" key="5">
    <source>
        <dbReference type="PROSITE" id="PS51192"/>
    </source>
</evidence>
<evidence type="ECO:0000313" key="8">
    <source>
        <dbReference type="Proteomes" id="UP000093514"/>
    </source>
</evidence>
<evidence type="ECO:0000256" key="1">
    <source>
        <dbReference type="ARBA" id="ARBA00022741"/>
    </source>
</evidence>
<dbReference type="Gene3D" id="3.40.50.300">
    <property type="entry name" value="P-loop containing nucleotide triphosphate hydrolases"/>
    <property type="match status" value="1"/>
</dbReference>
<dbReference type="RefSeq" id="WP_068716815.1">
    <property type="nucleotide sequence ID" value="NZ_LWDV01000008.1"/>
</dbReference>
<keyword evidence="2" id="KW-0378">Hydrolase</keyword>
<dbReference type="AlphaFoldDB" id="A0A1C0AA66"/>
<dbReference type="InterPro" id="IPR038718">
    <property type="entry name" value="SNF2-like_sf"/>
</dbReference>
<dbReference type="GO" id="GO:0005524">
    <property type="term" value="F:ATP binding"/>
    <property type="evidence" value="ECO:0007669"/>
    <property type="project" value="UniProtKB-KW"/>
</dbReference>
<dbReference type="CDD" id="cd18793">
    <property type="entry name" value="SF2_C_SNF"/>
    <property type="match status" value="1"/>
</dbReference>
<dbReference type="PANTHER" id="PTHR10799">
    <property type="entry name" value="SNF2/RAD54 HELICASE FAMILY"/>
    <property type="match status" value="1"/>
</dbReference>
<reference evidence="8" key="1">
    <citation type="submission" date="2016-07" db="EMBL/GenBank/DDBJ databases">
        <authorList>
            <person name="Florea S."/>
            <person name="Webb J.S."/>
            <person name="Jaromczyk J."/>
            <person name="Schardl C.L."/>
        </authorList>
    </citation>
    <scope>NUCLEOTIDE SEQUENCE [LARGE SCALE GENOMIC DNA]</scope>
    <source>
        <strain evidence="8">Z6</strain>
    </source>
</reference>
<dbReference type="InterPro" id="IPR000330">
    <property type="entry name" value="SNF2_N"/>
</dbReference>
<evidence type="ECO:0000256" key="3">
    <source>
        <dbReference type="ARBA" id="ARBA00022806"/>
    </source>
</evidence>
<dbReference type="GO" id="GO:0016787">
    <property type="term" value="F:hydrolase activity"/>
    <property type="evidence" value="ECO:0007669"/>
    <property type="project" value="UniProtKB-KW"/>
</dbReference>
<feature type="domain" description="Helicase ATP-binding" evidence="5">
    <location>
        <begin position="38"/>
        <end position="192"/>
    </location>
</feature>
<keyword evidence="8" id="KW-1185">Reference proteome</keyword>
<evidence type="ECO:0000256" key="4">
    <source>
        <dbReference type="ARBA" id="ARBA00022840"/>
    </source>
</evidence>
<proteinExistence type="predicted"/>
<dbReference type="Gene3D" id="3.40.50.10810">
    <property type="entry name" value="Tandem AAA-ATPase domain"/>
    <property type="match status" value="1"/>
</dbReference>
<dbReference type="PROSITE" id="PS51194">
    <property type="entry name" value="HELICASE_CTER"/>
    <property type="match status" value="1"/>
</dbReference>
<keyword evidence="3 7" id="KW-0347">Helicase</keyword>
<reference evidence="7 8" key="2">
    <citation type="submission" date="2016-08" db="EMBL/GenBank/DDBJ databases">
        <title>Orenia metallireducens sp. nov. strain Z6, a Novel Metal-reducing Firmicute from the Deep Subsurface.</title>
        <authorList>
            <person name="Maxim B.I."/>
            <person name="Kenneth K."/>
            <person name="Flynn T.M."/>
            <person name="Oloughlin E.J."/>
            <person name="Locke R.A."/>
            <person name="Weber J.R."/>
            <person name="Egan S.M."/>
            <person name="Mackie R.I."/>
            <person name="Cann I.K."/>
        </authorList>
    </citation>
    <scope>NUCLEOTIDE SEQUENCE [LARGE SCALE GENOMIC DNA]</scope>
    <source>
        <strain evidence="7 8">Z6</strain>
    </source>
</reference>
<gene>
    <name evidence="7" type="ORF">U472_06855</name>
</gene>
<evidence type="ECO:0000313" key="7">
    <source>
        <dbReference type="EMBL" id="OCL27187.1"/>
    </source>
</evidence>
<dbReference type="SMART" id="SM00490">
    <property type="entry name" value="HELICc"/>
    <property type="match status" value="1"/>
</dbReference>
<dbReference type="SUPFAM" id="SSF52540">
    <property type="entry name" value="P-loop containing nucleoside triphosphate hydrolases"/>
    <property type="match status" value="2"/>
</dbReference>
<protein>
    <submittedName>
        <fullName evidence="7">Helicase</fullName>
    </submittedName>
</protein>
<dbReference type="InterPro" id="IPR057342">
    <property type="entry name" value="DEXDc_RapA"/>
</dbReference>
<dbReference type="SMART" id="SM00487">
    <property type="entry name" value="DEXDc"/>
    <property type="match status" value="1"/>
</dbReference>
<feature type="domain" description="Helicase C-terminal" evidence="6">
    <location>
        <begin position="333"/>
        <end position="477"/>
    </location>
</feature>
<name>A0A1C0AA66_9FIRM</name>
<dbReference type="InterPro" id="IPR049730">
    <property type="entry name" value="SNF2/RAD54-like_C"/>
</dbReference>
<organism evidence="7 8">
    <name type="scientific">Orenia metallireducens</name>
    <dbReference type="NCBI Taxonomy" id="1413210"/>
    <lineage>
        <taxon>Bacteria</taxon>
        <taxon>Bacillati</taxon>
        <taxon>Bacillota</taxon>
        <taxon>Clostridia</taxon>
        <taxon>Halanaerobiales</taxon>
        <taxon>Halobacteroidaceae</taxon>
        <taxon>Orenia</taxon>
    </lineage>
</organism>
<comment type="caution">
    <text evidence="7">The sequence shown here is derived from an EMBL/GenBank/DDBJ whole genome shotgun (WGS) entry which is preliminary data.</text>
</comment>